<dbReference type="InterPro" id="IPR002645">
    <property type="entry name" value="STAS_dom"/>
</dbReference>
<dbReference type="PROSITE" id="PS50801">
    <property type="entry name" value="STAS"/>
    <property type="match status" value="1"/>
</dbReference>
<evidence type="ECO:0000259" key="1">
    <source>
        <dbReference type="PROSITE" id="PS50801"/>
    </source>
</evidence>
<organism evidence="2 3">
    <name type="scientific">Methylobacillus rhizosphaerae</name>
    <dbReference type="NCBI Taxonomy" id="551994"/>
    <lineage>
        <taxon>Bacteria</taxon>
        <taxon>Pseudomonadati</taxon>
        <taxon>Pseudomonadota</taxon>
        <taxon>Betaproteobacteria</taxon>
        <taxon>Nitrosomonadales</taxon>
        <taxon>Methylophilaceae</taxon>
        <taxon>Methylobacillus</taxon>
    </lineage>
</organism>
<dbReference type="AlphaFoldDB" id="A0A238Z650"/>
<dbReference type="Proteomes" id="UP000198305">
    <property type="component" value="Unassembled WGS sequence"/>
</dbReference>
<keyword evidence="3" id="KW-1185">Reference proteome</keyword>
<dbReference type="Pfam" id="PF13466">
    <property type="entry name" value="STAS_2"/>
    <property type="match status" value="1"/>
</dbReference>
<sequence length="85" mass="8968">MSGDVTVNQVDGLLAESRALSLPAALEIDLGQVQEVDSVALSLIFEWVRQAQAAKAAISIVHVPDTLTSLATLYGVLDLIPQSSH</sequence>
<reference evidence="3" key="1">
    <citation type="submission" date="2017-06" db="EMBL/GenBank/DDBJ databases">
        <authorList>
            <person name="Varghese N."/>
            <person name="Submissions S."/>
        </authorList>
    </citation>
    <scope>NUCLEOTIDE SEQUENCE [LARGE SCALE GENOMIC DNA]</scope>
    <source>
        <strain evidence="3">Ca-68</strain>
    </source>
</reference>
<dbReference type="EMBL" id="FZOA01000004">
    <property type="protein sequence ID" value="SNR78254.1"/>
    <property type="molecule type" value="Genomic_DNA"/>
</dbReference>
<accession>A0A238Z650</accession>
<evidence type="ECO:0000313" key="2">
    <source>
        <dbReference type="EMBL" id="SNR78254.1"/>
    </source>
</evidence>
<gene>
    <name evidence="2" type="ORF">SAMN05192560_1040</name>
</gene>
<name>A0A238Z650_9PROT</name>
<feature type="domain" description="STAS" evidence="1">
    <location>
        <begin position="1"/>
        <end position="85"/>
    </location>
</feature>
<dbReference type="SUPFAM" id="SSF52091">
    <property type="entry name" value="SpoIIaa-like"/>
    <property type="match status" value="1"/>
</dbReference>
<evidence type="ECO:0000313" key="3">
    <source>
        <dbReference type="Proteomes" id="UP000198305"/>
    </source>
</evidence>
<dbReference type="InterPro" id="IPR036513">
    <property type="entry name" value="STAS_dom_sf"/>
</dbReference>
<dbReference type="Gene3D" id="3.30.750.24">
    <property type="entry name" value="STAS domain"/>
    <property type="match status" value="1"/>
</dbReference>
<protein>
    <submittedName>
        <fullName evidence="2">Phospholipid transport system transporter-binding protein</fullName>
    </submittedName>
</protein>
<dbReference type="InterPro" id="IPR058548">
    <property type="entry name" value="MlaB-like_STAS"/>
</dbReference>
<proteinExistence type="predicted"/>